<dbReference type="Gene3D" id="3.40.190.10">
    <property type="entry name" value="Periplasmic binding protein-like II"/>
    <property type="match status" value="2"/>
</dbReference>
<evidence type="ECO:0000256" key="1">
    <source>
        <dbReference type="ARBA" id="ARBA00009437"/>
    </source>
</evidence>
<evidence type="ECO:0000313" key="8">
    <source>
        <dbReference type="Proteomes" id="UP001055200"/>
    </source>
</evidence>
<feature type="domain" description="HTH lysR-type" evidence="6">
    <location>
        <begin position="7"/>
        <end position="64"/>
    </location>
</feature>
<evidence type="ECO:0000313" key="7">
    <source>
        <dbReference type="EMBL" id="ULN53227.1"/>
    </source>
</evidence>
<dbReference type="Pfam" id="PF03466">
    <property type="entry name" value="LysR_substrate"/>
    <property type="match status" value="1"/>
</dbReference>
<dbReference type="PANTHER" id="PTHR30346">
    <property type="entry name" value="TRANSCRIPTIONAL DUAL REGULATOR HCAR-RELATED"/>
    <property type="match status" value="1"/>
</dbReference>
<protein>
    <submittedName>
        <fullName evidence="7">LysR family transcriptional regulator</fullName>
    </submittedName>
</protein>
<dbReference type="Proteomes" id="UP001055200">
    <property type="component" value="Chromosome"/>
</dbReference>
<dbReference type="SUPFAM" id="SSF46785">
    <property type="entry name" value="Winged helix' DNA-binding domain"/>
    <property type="match status" value="1"/>
</dbReference>
<dbReference type="CDD" id="cd05466">
    <property type="entry name" value="PBP2_LTTR_substrate"/>
    <property type="match status" value="1"/>
</dbReference>
<accession>A0ABY3TZS9</accession>
<sequence length="304" mass="33039">MDMTERVSLEGLRYAHVVAETHSFSAAARACGVTQPSLSNGVAKLEQRLGGRLFDRSPRGVTPTAFGARLLPLIGQAVANLDAVTAEANRLTRTDAPGFRLGVSPLINPALVARIYTAVCGLDPHRELVLREADMVWLQEALNGQDLDVILVPAVTQLPRHRHRIIDREAVVLIDSLPATRCAEPVDLRSVGDREFLLVPDSCGLRTFTTGLFAEHGVHLHPAASEPSSYSVLEQWATMGLGSALLPLSKLSAPDTPHRRLRCDGQLVQIAYEAVWRPDSPLAEDIAELADVLTDQRPDQGAHR</sequence>
<evidence type="ECO:0000259" key="6">
    <source>
        <dbReference type="PROSITE" id="PS50931"/>
    </source>
</evidence>
<dbReference type="InterPro" id="IPR005119">
    <property type="entry name" value="LysR_subst-bd"/>
</dbReference>
<dbReference type="PRINTS" id="PR00039">
    <property type="entry name" value="HTHLYSR"/>
</dbReference>
<dbReference type="PANTHER" id="PTHR30346:SF29">
    <property type="entry name" value="LYSR SUBSTRATE-BINDING"/>
    <property type="match status" value="1"/>
</dbReference>
<dbReference type="InterPro" id="IPR000847">
    <property type="entry name" value="LysR_HTH_N"/>
</dbReference>
<proteinExistence type="inferred from homology"/>
<evidence type="ECO:0000256" key="2">
    <source>
        <dbReference type="ARBA" id="ARBA00023015"/>
    </source>
</evidence>
<dbReference type="PROSITE" id="PS50931">
    <property type="entry name" value="HTH_LYSR"/>
    <property type="match status" value="1"/>
</dbReference>
<name>A0ABY3TZS9_9MYCO</name>
<keyword evidence="5" id="KW-0804">Transcription</keyword>
<dbReference type="EMBL" id="CP092365">
    <property type="protein sequence ID" value="ULN53227.1"/>
    <property type="molecule type" value="Genomic_DNA"/>
</dbReference>
<keyword evidence="2" id="KW-0805">Transcription regulation</keyword>
<dbReference type="InterPro" id="IPR036390">
    <property type="entry name" value="WH_DNA-bd_sf"/>
</dbReference>
<keyword evidence="3" id="KW-0238">DNA-binding</keyword>
<comment type="similarity">
    <text evidence="1">Belongs to the LysR transcriptional regulatory family.</text>
</comment>
<dbReference type="InterPro" id="IPR036388">
    <property type="entry name" value="WH-like_DNA-bd_sf"/>
</dbReference>
<evidence type="ECO:0000256" key="5">
    <source>
        <dbReference type="ARBA" id="ARBA00023163"/>
    </source>
</evidence>
<dbReference type="SUPFAM" id="SSF53850">
    <property type="entry name" value="Periplasmic binding protein-like II"/>
    <property type="match status" value="1"/>
</dbReference>
<keyword evidence="8" id="KW-1185">Reference proteome</keyword>
<evidence type="ECO:0000256" key="3">
    <source>
        <dbReference type="ARBA" id="ARBA00023125"/>
    </source>
</evidence>
<reference evidence="7" key="1">
    <citation type="submission" date="2022-08" db="EMBL/GenBank/DDBJ databases">
        <title>Complete genome sequence of 14 non-tuberculosis mycobacteria type-strains.</title>
        <authorList>
            <person name="Igarashi Y."/>
            <person name="Osugi A."/>
            <person name="Mitarai S."/>
        </authorList>
    </citation>
    <scope>NUCLEOTIDE SEQUENCE</scope>
    <source>
        <strain evidence="7">DSM 45575</strain>
    </source>
</reference>
<keyword evidence="4" id="KW-0010">Activator</keyword>
<gene>
    <name evidence="7" type="ORF">MIU77_02345</name>
</gene>
<dbReference type="Pfam" id="PF00126">
    <property type="entry name" value="HTH_1"/>
    <property type="match status" value="1"/>
</dbReference>
<organism evidence="7 8">
    <name type="scientific">Mycolicibacillus parakoreensis</name>
    <dbReference type="NCBI Taxonomy" id="1069221"/>
    <lineage>
        <taxon>Bacteria</taxon>
        <taxon>Bacillati</taxon>
        <taxon>Actinomycetota</taxon>
        <taxon>Actinomycetes</taxon>
        <taxon>Mycobacteriales</taxon>
        <taxon>Mycobacteriaceae</taxon>
        <taxon>Mycolicibacillus</taxon>
    </lineage>
</organism>
<dbReference type="Gene3D" id="1.10.10.10">
    <property type="entry name" value="Winged helix-like DNA-binding domain superfamily/Winged helix DNA-binding domain"/>
    <property type="match status" value="1"/>
</dbReference>
<evidence type="ECO:0000256" key="4">
    <source>
        <dbReference type="ARBA" id="ARBA00023159"/>
    </source>
</evidence>
<dbReference type="RefSeq" id="WP_240171480.1">
    <property type="nucleotide sequence ID" value="NZ_CP092365.1"/>
</dbReference>